<evidence type="ECO:0000256" key="6">
    <source>
        <dbReference type="HAMAP-Rule" id="MF_01208"/>
    </source>
</evidence>
<feature type="binding site" description="in other chain" evidence="6">
    <location>
        <begin position="122"/>
        <end position="130"/>
    </location>
    <ligand>
        <name>5-phospho-alpha-D-ribose 1-diphosphate</name>
        <dbReference type="ChEBI" id="CHEBI:58017"/>
        <note>ligand shared between dimeric partners</note>
    </ligand>
</feature>
<comment type="cofactor">
    <cofactor evidence="6">
        <name>Mg(2+)</name>
        <dbReference type="ChEBI" id="CHEBI:18420"/>
    </cofactor>
</comment>
<reference evidence="8" key="1">
    <citation type="journal article" date="2011" name="Environ. Microbiol.">
        <title>Time-series analyses of Monterey Bay coastal microbial picoplankton using a 'genome proxy' microarray.</title>
        <authorList>
            <person name="Rich V.I."/>
            <person name="Pham V.D."/>
            <person name="Eppley J."/>
            <person name="Shi Y."/>
            <person name="DeLong E.F."/>
        </authorList>
    </citation>
    <scope>NUCLEOTIDE SEQUENCE</scope>
</reference>
<dbReference type="GO" id="GO:0004588">
    <property type="term" value="F:orotate phosphoribosyltransferase activity"/>
    <property type="evidence" value="ECO:0007669"/>
    <property type="project" value="UniProtKB-UniRule"/>
</dbReference>
<evidence type="ECO:0000256" key="2">
    <source>
        <dbReference type="ARBA" id="ARBA00011971"/>
    </source>
</evidence>
<keyword evidence="5 6" id="KW-0665">Pyrimidine biosynthesis</keyword>
<evidence type="ECO:0000256" key="1">
    <source>
        <dbReference type="ARBA" id="ARBA00004889"/>
    </source>
</evidence>
<evidence type="ECO:0000256" key="3">
    <source>
        <dbReference type="ARBA" id="ARBA00022676"/>
    </source>
</evidence>
<gene>
    <name evidence="6" type="primary">pyrE</name>
</gene>
<keyword evidence="6" id="KW-0460">Magnesium</keyword>
<proteinExistence type="inferred from homology"/>
<evidence type="ECO:0000259" key="7">
    <source>
        <dbReference type="Pfam" id="PF00156"/>
    </source>
</evidence>
<comment type="function">
    <text evidence="6">Catalyzes the transfer of a ribosyl phosphate group from 5-phosphoribose 1-diphosphate to orotate, leading to the formation of orotidine monophosphate (OMP).</text>
</comment>
<comment type="similarity">
    <text evidence="6">Belongs to the purine/pyrimidine phosphoribosyltransferase family. PyrE subfamily.</text>
</comment>
<feature type="binding site" evidence="6">
    <location>
        <position position="96"/>
    </location>
    <ligand>
        <name>5-phospho-alpha-D-ribose 1-diphosphate</name>
        <dbReference type="ChEBI" id="CHEBI:58017"/>
        <note>ligand shared between dimeric partners</note>
    </ligand>
</feature>
<dbReference type="UniPathway" id="UPA00070">
    <property type="reaction ID" value="UER00119"/>
</dbReference>
<evidence type="ECO:0000313" key="8">
    <source>
        <dbReference type="EMBL" id="ADI17913.1"/>
    </source>
</evidence>
<dbReference type="Pfam" id="PF00156">
    <property type="entry name" value="Pribosyltran"/>
    <property type="match status" value="1"/>
</dbReference>
<dbReference type="InterPro" id="IPR029057">
    <property type="entry name" value="PRTase-like"/>
</dbReference>
<feature type="binding site" evidence="6">
    <location>
        <position position="102"/>
    </location>
    <ligand>
        <name>5-phospho-alpha-D-ribose 1-diphosphate</name>
        <dbReference type="ChEBI" id="CHEBI:58017"/>
        <note>ligand shared between dimeric partners</note>
    </ligand>
</feature>
<comment type="caution">
    <text evidence="6">Lacks conserved residue(s) required for the propagation of feature annotation.</text>
</comment>
<feature type="domain" description="Phosphoribosyltransferase" evidence="7">
    <location>
        <begin position="64"/>
        <end position="143"/>
    </location>
</feature>
<dbReference type="EC" id="2.4.2.10" evidence="2 6"/>
<dbReference type="InterPro" id="IPR000836">
    <property type="entry name" value="PRTase_dom"/>
</dbReference>
<dbReference type="AlphaFoldDB" id="E0XU22"/>
<dbReference type="InterPro" id="IPR023031">
    <property type="entry name" value="OPRT"/>
</dbReference>
<dbReference type="GO" id="GO:0000287">
    <property type="term" value="F:magnesium ion binding"/>
    <property type="evidence" value="ECO:0007669"/>
    <property type="project" value="UniProtKB-UniRule"/>
</dbReference>
<dbReference type="GO" id="GO:0044205">
    <property type="term" value="P:'de novo' UMP biosynthetic process"/>
    <property type="evidence" value="ECO:0007669"/>
    <property type="project" value="UniProtKB-UniRule"/>
</dbReference>
<dbReference type="PANTHER" id="PTHR19278:SF9">
    <property type="entry name" value="URIDINE 5'-MONOPHOSPHATE SYNTHASE"/>
    <property type="match status" value="1"/>
</dbReference>
<protein>
    <recommendedName>
        <fullName evidence="2 6">Orotate phosphoribosyltransferase</fullName>
        <shortName evidence="6">OPRT</shortName>
        <shortName evidence="6">OPRTase</shortName>
        <ecNumber evidence="2 6">2.4.2.10</ecNumber>
    </recommendedName>
</protein>
<comment type="subunit">
    <text evidence="6">Homodimer.</text>
</comment>
<sequence length="213" mass="23394">MTIAKNIAQIALEVGAIQINARKPFTWASGYKMPIYNDNRLLLGNARHRSLIAEGYRNLLKKHAIEVGVIAGTATAGIPHATTLADSLQVPLIYVRSSAKSHGMGNKIEGILKKNQRVLVIEDLISTGGSAVNAIKAIREAGGIVNHCFSIFSYGFPEASEKFKDISCQIHSILIFSELLKVAESTKYISPNEIETLQSWQNDPFNWKSDDEV</sequence>
<dbReference type="SUPFAM" id="SSF53271">
    <property type="entry name" value="PRTase-like"/>
    <property type="match status" value="1"/>
</dbReference>
<dbReference type="PANTHER" id="PTHR19278">
    <property type="entry name" value="OROTATE PHOSPHORIBOSYLTRANSFERASE"/>
    <property type="match status" value="1"/>
</dbReference>
<keyword evidence="3 6" id="KW-0328">Glycosyltransferase</keyword>
<dbReference type="NCBIfam" id="TIGR00336">
    <property type="entry name" value="pyrE"/>
    <property type="match status" value="1"/>
</dbReference>
<feature type="binding site" evidence="6">
    <location>
        <position position="126"/>
    </location>
    <ligand>
        <name>orotate</name>
        <dbReference type="ChEBI" id="CHEBI:30839"/>
    </ligand>
</feature>
<dbReference type="Gene3D" id="3.40.50.2020">
    <property type="match status" value="1"/>
</dbReference>
<accession>E0XU22</accession>
<dbReference type="GO" id="GO:0019856">
    <property type="term" value="P:pyrimidine nucleobase biosynthetic process"/>
    <property type="evidence" value="ECO:0007669"/>
    <property type="project" value="TreeGrafter"/>
</dbReference>
<comment type="pathway">
    <text evidence="1 6">Pyrimidine metabolism; UMP biosynthesis via de novo pathway; UMP from orotate: step 1/2.</text>
</comment>
<dbReference type="InterPro" id="IPR004467">
    <property type="entry name" value="Or_phspho_trans_dom"/>
</dbReference>
<keyword evidence="4 6" id="KW-0808">Transferase</keyword>
<comment type="catalytic activity">
    <reaction evidence="6">
        <text>orotidine 5'-phosphate + diphosphate = orotate + 5-phospho-alpha-D-ribose 1-diphosphate</text>
        <dbReference type="Rhea" id="RHEA:10380"/>
        <dbReference type="ChEBI" id="CHEBI:30839"/>
        <dbReference type="ChEBI" id="CHEBI:33019"/>
        <dbReference type="ChEBI" id="CHEBI:57538"/>
        <dbReference type="ChEBI" id="CHEBI:58017"/>
        <dbReference type="EC" id="2.4.2.10"/>
    </reaction>
</comment>
<name>E0XU22_9BACT</name>
<feature type="binding site" evidence="6">
    <location>
        <position position="100"/>
    </location>
    <ligand>
        <name>5-phospho-alpha-D-ribose 1-diphosphate</name>
        <dbReference type="ChEBI" id="CHEBI:58017"/>
        <note>ligand shared between dimeric partners</note>
    </ligand>
</feature>
<evidence type="ECO:0000256" key="4">
    <source>
        <dbReference type="ARBA" id="ARBA00022679"/>
    </source>
</evidence>
<organism evidence="8">
    <name type="scientific">uncultured Desulfobacterales bacterium HF0200_07G10</name>
    <dbReference type="NCBI Taxonomy" id="710741"/>
    <lineage>
        <taxon>Bacteria</taxon>
        <taxon>Pseudomonadati</taxon>
        <taxon>Thermodesulfobacteriota</taxon>
        <taxon>Desulfobacteria</taxon>
        <taxon>Desulfobacterales</taxon>
        <taxon>environmental samples</taxon>
    </lineage>
</organism>
<dbReference type="CDD" id="cd06223">
    <property type="entry name" value="PRTases_typeI"/>
    <property type="match status" value="1"/>
</dbReference>
<dbReference type="HAMAP" id="MF_01208">
    <property type="entry name" value="PyrE"/>
    <property type="match status" value="1"/>
</dbReference>
<dbReference type="EMBL" id="GU474877">
    <property type="protein sequence ID" value="ADI17913.1"/>
    <property type="molecule type" value="Genomic_DNA"/>
</dbReference>
<evidence type="ECO:0000256" key="5">
    <source>
        <dbReference type="ARBA" id="ARBA00022975"/>
    </source>
</evidence>